<organism evidence="2 3">
    <name type="scientific">Strongylus vulgaris</name>
    <name type="common">Blood worm</name>
    <dbReference type="NCBI Taxonomy" id="40348"/>
    <lineage>
        <taxon>Eukaryota</taxon>
        <taxon>Metazoa</taxon>
        <taxon>Ecdysozoa</taxon>
        <taxon>Nematoda</taxon>
        <taxon>Chromadorea</taxon>
        <taxon>Rhabditida</taxon>
        <taxon>Rhabditina</taxon>
        <taxon>Rhabditomorpha</taxon>
        <taxon>Strongyloidea</taxon>
        <taxon>Strongylidae</taxon>
        <taxon>Strongylus</taxon>
    </lineage>
</organism>
<dbReference type="GO" id="GO:0001729">
    <property type="term" value="F:ceramide kinase activity"/>
    <property type="evidence" value="ECO:0007669"/>
    <property type="project" value="TreeGrafter"/>
</dbReference>
<dbReference type="OrthoDB" id="530923at2759"/>
<dbReference type="Pfam" id="PF00781">
    <property type="entry name" value="DAGK_cat"/>
    <property type="match status" value="1"/>
</dbReference>
<accession>A0A3P7IB36</accession>
<sequence length="175" mass="19564">CRELFEVEPFLKITPGLNFEVILTQRANHACDYIMEMPKEQWEAVDSLVSVGGDGLFNEVLSGALIRTQRDAGNHFDDRESSQWRIPHVRFGIVGAGSVNSIVRTIHGTIDHATATIHIVLGSECKVDVCAIYGDNHLLRVSANAVAYCWSGELLRDSERFRCFGPARYQWSGKL</sequence>
<dbReference type="Proteomes" id="UP000270094">
    <property type="component" value="Unassembled WGS sequence"/>
</dbReference>
<dbReference type="EMBL" id="UYYB01014562">
    <property type="protein sequence ID" value="VDM70060.1"/>
    <property type="molecule type" value="Genomic_DNA"/>
</dbReference>
<dbReference type="Gene3D" id="3.40.50.10330">
    <property type="entry name" value="Probable inorganic polyphosphate/atp-NAD kinase, domain 1"/>
    <property type="match status" value="1"/>
</dbReference>
<evidence type="ECO:0000313" key="3">
    <source>
        <dbReference type="Proteomes" id="UP000270094"/>
    </source>
</evidence>
<proteinExistence type="predicted"/>
<feature type="non-terminal residue" evidence="2">
    <location>
        <position position="1"/>
    </location>
</feature>
<reference evidence="2 3" key="1">
    <citation type="submission" date="2018-11" db="EMBL/GenBank/DDBJ databases">
        <authorList>
            <consortium name="Pathogen Informatics"/>
        </authorList>
    </citation>
    <scope>NUCLEOTIDE SEQUENCE [LARGE SCALE GENOMIC DNA]</scope>
</reference>
<keyword evidence="3" id="KW-1185">Reference proteome</keyword>
<name>A0A3P7IB36_STRVU</name>
<feature type="domain" description="DAGKc" evidence="1">
    <location>
        <begin position="1"/>
        <end position="136"/>
    </location>
</feature>
<dbReference type="PANTHER" id="PTHR12358:SF111">
    <property type="entry name" value="CERAMIDE KINASE, ISOFORM A"/>
    <property type="match status" value="1"/>
</dbReference>
<dbReference type="GO" id="GO:0016020">
    <property type="term" value="C:membrane"/>
    <property type="evidence" value="ECO:0007669"/>
    <property type="project" value="GOC"/>
</dbReference>
<dbReference type="SUPFAM" id="SSF111331">
    <property type="entry name" value="NAD kinase/diacylglycerol kinase-like"/>
    <property type="match status" value="1"/>
</dbReference>
<dbReference type="InterPro" id="IPR017438">
    <property type="entry name" value="ATP-NAD_kinase_N"/>
</dbReference>
<dbReference type="PROSITE" id="PS50146">
    <property type="entry name" value="DAGK"/>
    <property type="match status" value="1"/>
</dbReference>
<dbReference type="InterPro" id="IPR050187">
    <property type="entry name" value="Lipid_Phosphate_FormReg"/>
</dbReference>
<evidence type="ECO:0000259" key="1">
    <source>
        <dbReference type="PROSITE" id="PS50146"/>
    </source>
</evidence>
<protein>
    <recommendedName>
        <fullName evidence="1">DAGKc domain-containing protein</fullName>
    </recommendedName>
</protein>
<dbReference type="InterPro" id="IPR016064">
    <property type="entry name" value="NAD/diacylglycerol_kinase_sf"/>
</dbReference>
<gene>
    <name evidence="2" type="ORF">SVUK_LOCUS5058</name>
</gene>
<dbReference type="InterPro" id="IPR001206">
    <property type="entry name" value="Diacylglycerol_kinase_cat_dom"/>
</dbReference>
<evidence type="ECO:0000313" key="2">
    <source>
        <dbReference type="EMBL" id="VDM70060.1"/>
    </source>
</evidence>
<dbReference type="PANTHER" id="PTHR12358">
    <property type="entry name" value="SPHINGOSINE KINASE"/>
    <property type="match status" value="1"/>
</dbReference>
<dbReference type="AlphaFoldDB" id="A0A3P7IB36"/>
<dbReference type="GO" id="GO:0006672">
    <property type="term" value="P:ceramide metabolic process"/>
    <property type="evidence" value="ECO:0007669"/>
    <property type="project" value="TreeGrafter"/>
</dbReference>